<organism evidence="1 2">
    <name type="scientific">Dryococelus australis</name>
    <dbReference type="NCBI Taxonomy" id="614101"/>
    <lineage>
        <taxon>Eukaryota</taxon>
        <taxon>Metazoa</taxon>
        <taxon>Ecdysozoa</taxon>
        <taxon>Arthropoda</taxon>
        <taxon>Hexapoda</taxon>
        <taxon>Insecta</taxon>
        <taxon>Pterygota</taxon>
        <taxon>Neoptera</taxon>
        <taxon>Polyneoptera</taxon>
        <taxon>Phasmatodea</taxon>
        <taxon>Verophasmatodea</taxon>
        <taxon>Anareolatae</taxon>
        <taxon>Phasmatidae</taxon>
        <taxon>Eurycanthinae</taxon>
        <taxon>Dryococelus</taxon>
    </lineage>
</organism>
<proteinExistence type="predicted"/>
<sequence length="185" mass="21354">MRFETVSHIVNKVPHIITRPQPLYMLETCSRIPKEAAEEGFYERWQFPNRVGSIDWKQVTAKCPPNTGSAYFFYEHKFPIVLLSIVGPDYKFICVDVGGHGNNSDAFTKPKFADSPCLIDDKTFSLSPFLMKPFPQRTAKQKLVVSLRMTLASLYKSGGYSTNHWKFQFNQLKVLSWHPAYYTIF</sequence>
<protein>
    <recommendedName>
        <fullName evidence="3">DDE Tnp4 domain-containing protein</fullName>
    </recommendedName>
</protein>
<name>A0ABQ9GCA7_9NEOP</name>
<gene>
    <name evidence="1" type="ORF">PR048_029063</name>
</gene>
<dbReference type="Proteomes" id="UP001159363">
    <property type="component" value="Chromosome 12"/>
</dbReference>
<dbReference type="EMBL" id="JARBHB010000013">
    <property type="protein sequence ID" value="KAJ8870052.1"/>
    <property type="molecule type" value="Genomic_DNA"/>
</dbReference>
<keyword evidence="2" id="KW-1185">Reference proteome</keyword>
<reference evidence="1 2" key="1">
    <citation type="submission" date="2023-02" db="EMBL/GenBank/DDBJ databases">
        <title>LHISI_Scaffold_Assembly.</title>
        <authorList>
            <person name="Stuart O.P."/>
            <person name="Cleave R."/>
            <person name="Magrath M.J.L."/>
            <person name="Mikheyev A.S."/>
        </authorList>
    </citation>
    <scope>NUCLEOTIDE SEQUENCE [LARGE SCALE GENOMIC DNA]</scope>
    <source>
        <strain evidence="1">Daus_M_001</strain>
        <tissue evidence="1">Leg muscle</tissue>
    </source>
</reference>
<accession>A0ABQ9GCA7</accession>
<evidence type="ECO:0008006" key="3">
    <source>
        <dbReference type="Google" id="ProtNLM"/>
    </source>
</evidence>
<evidence type="ECO:0000313" key="1">
    <source>
        <dbReference type="EMBL" id="KAJ8870052.1"/>
    </source>
</evidence>
<evidence type="ECO:0000313" key="2">
    <source>
        <dbReference type="Proteomes" id="UP001159363"/>
    </source>
</evidence>
<comment type="caution">
    <text evidence="1">The sequence shown here is derived from an EMBL/GenBank/DDBJ whole genome shotgun (WGS) entry which is preliminary data.</text>
</comment>